<dbReference type="GO" id="GO:0005102">
    <property type="term" value="F:signaling receptor binding"/>
    <property type="evidence" value="ECO:0007669"/>
    <property type="project" value="TreeGrafter"/>
</dbReference>
<gene>
    <name evidence="6" type="ORF">P4O66_001544</name>
</gene>
<dbReference type="InterPro" id="IPR026845">
    <property type="entry name" value="NXPH/NXPE"/>
</dbReference>
<comment type="caution">
    <text evidence="6">The sequence shown here is derived from an EMBL/GenBank/DDBJ whole genome shotgun (WGS) entry which is preliminary data.</text>
</comment>
<evidence type="ECO:0000256" key="4">
    <source>
        <dbReference type="SAM" id="SignalP"/>
    </source>
</evidence>
<evidence type="ECO:0000313" key="6">
    <source>
        <dbReference type="EMBL" id="KAK1793818.1"/>
    </source>
</evidence>
<accession>A0AAD9DUN1</accession>
<evidence type="ECO:0000256" key="2">
    <source>
        <dbReference type="ARBA" id="ARBA00008118"/>
    </source>
</evidence>
<dbReference type="InterPro" id="IPR010450">
    <property type="entry name" value="Nxph"/>
</dbReference>
<dbReference type="InterPro" id="IPR036691">
    <property type="entry name" value="Endo/exonu/phosph_ase_sf"/>
</dbReference>
<dbReference type="Pfam" id="PF06312">
    <property type="entry name" value="Neurexophilin"/>
    <property type="match status" value="1"/>
</dbReference>
<evidence type="ECO:0000313" key="7">
    <source>
        <dbReference type="Proteomes" id="UP001239994"/>
    </source>
</evidence>
<dbReference type="EMBL" id="JAROKS010000017">
    <property type="protein sequence ID" value="KAK1793818.1"/>
    <property type="molecule type" value="Genomic_DNA"/>
</dbReference>
<protein>
    <recommendedName>
        <fullName evidence="5">Endonuclease/exonuclease/phosphatase domain-containing protein</fullName>
    </recommendedName>
</protein>
<dbReference type="AlphaFoldDB" id="A0AAD9DUN1"/>
<dbReference type="Gene3D" id="3.60.10.10">
    <property type="entry name" value="Endonuclease/exonuclease/phosphatase"/>
    <property type="match status" value="1"/>
</dbReference>
<evidence type="ECO:0000256" key="3">
    <source>
        <dbReference type="ARBA" id="ARBA00022525"/>
    </source>
</evidence>
<comment type="subcellular location">
    <subcellularLocation>
        <location evidence="1">Secreted</location>
    </subcellularLocation>
</comment>
<evidence type="ECO:0000256" key="1">
    <source>
        <dbReference type="ARBA" id="ARBA00004613"/>
    </source>
</evidence>
<dbReference type="Proteomes" id="UP001239994">
    <property type="component" value="Unassembled WGS sequence"/>
</dbReference>
<dbReference type="PANTHER" id="PTHR17103:SF15">
    <property type="entry name" value="NEUREXOPHILIN"/>
    <property type="match status" value="1"/>
</dbReference>
<proteinExistence type="inferred from homology"/>
<dbReference type="GO" id="GO:0003824">
    <property type="term" value="F:catalytic activity"/>
    <property type="evidence" value="ECO:0007669"/>
    <property type="project" value="InterPro"/>
</dbReference>
<feature type="domain" description="Endonuclease/exonuclease/phosphatase" evidence="5">
    <location>
        <begin position="257"/>
        <end position="436"/>
    </location>
</feature>
<dbReference type="PANTHER" id="PTHR17103">
    <property type="entry name" value="NEUREXOPHILIN"/>
    <property type="match status" value="1"/>
</dbReference>
<name>A0AAD9DUN1_9TELE</name>
<comment type="similarity">
    <text evidence="2">Belongs to the neurexophilin family.</text>
</comment>
<feature type="chain" id="PRO_5042120809" description="Endonuclease/exonuclease/phosphatase domain-containing protein" evidence="4">
    <location>
        <begin position="23"/>
        <end position="482"/>
    </location>
</feature>
<organism evidence="6 7">
    <name type="scientific">Electrophorus voltai</name>
    <dbReference type="NCBI Taxonomy" id="2609070"/>
    <lineage>
        <taxon>Eukaryota</taxon>
        <taxon>Metazoa</taxon>
        <taxon>Chordata</taxon>
        <taxon>Craniata</taxon>
        <taxon>Vertebrata</taxon>
        <taxon>Euteleostomi</taxon>
        <taxon>Actinopterygii</taxon>
        <taxon>Neopterygii</taxon>
        <taxon>Teleostei</taxon>
        <taxon>Ostariophysi</taxon>
        <taxon>Gymnotiformes</taxon>
        <taxon>Gymnotoidei</taxon>
        <taxon>Gymnotidae</taxon>
        <taxon>Electrophorus</taxon>
    </lineage>
</organism>
<keyword evidence="7" id="KW-1185">Reference proteome</keyword>
<reference evidence="6" key="1">
    <citation type="submission" date="2023-03" db="EMBL/GenBank/DDBJ databases">
        <title>Electrophorus voltai genome.</title>
        <authorList>
            <person name="Bian C."/>
        </authorList>
    </citation>
    <scope>NUCLEOTIDE SEQUENCE</scope>
    <source>
        <strain evidence="6">CB-2022</strain>
        <tissue evidence="6">Muscle</tissue>
    </source>
</reference>
<dbReference type="InterPro" id="IPR005135">
    <property type="entry name" value="Endo/exonuclease/phosphatase"/>
</dbReference>
<keyword evidence="4" id="KW-0732">Signal</keyword>
<keyword evidence="3" id="KW-0964">Secreted</keyword>
<sequence length="482" mass="54091">MRSRKGFALLLLNVTVYLSVLGQPNTQDKTFHIQPRHTDAGMQYGASSLSGWKWRNQLRASSRLLLGLPTHKLSSLYQLKGQPHANAEKPQKSFGWGDFYSNIKTVRLNLLVAGKIVDHSNGTFGVYLRRDSTGEGNVSVSLVPPAKAVEFDLERQTVIYPKDSKSFTCRIDHEKVERSKRTMPCSYDPSKTCFQEQRWGYVTWICSRPLRVICIYISFYSTDYRSPRHNHRRRNLSNLTDSQRFTLSHIVVAGGLWNCQSAVQKADFISALASLHFLHFLALTETWITPENSATPAALSSAFSFTHSPRRLGRGGGTGLLMSREWRFTPLSFSTLSITSFEFHVITVSFPTKLLIIVIYRPPGSLDHFSDELEILLSHFPIEGNPLILLGDFNLPSDKLHSSCILPLLTAFDLTLNHSPLTHKASNVLDLIFTRTTTTSDIAVTPSTSQTITFYPSLSPFLLFPYSPLQHVPPSSVAICTP</sequence>
<evidence type="ECO:0000259" key="5">
    <source>
        <dbReference type="Pfam" id="PF03372"/>
    </source>
</evidence>
<dbReference type="GO" id="GO:0005576">
    <property type="term" value="C:extracellular region"/>
    <property type="evidence" value="ECO:0007669"/>
    <property type="project" value="UniProtKB-SubCell"/>
</dbReference>
<dbReference type="Pfam" id="PF03372">
    <property type="entry name" value="Exo_endo_phos"/>
    <property type="match status" value="1"/>
</dbReference>
<dbReference type="SUPFAM" id="SSF56219">
    <property type="entry name" value="DNase I-like"/>
    <property type="match status" value="1"/>
</dbReference>
<feature type="signal peptide" evidence="4">
    <location>
        <begin position="1"/>
        <end position="22"/>
    </location>
</feature>